<keyword evidence="3 8" id="KW-0349">Heme</keyword>
<evidence type="ECO:0000256" key="4">
    <source>
        <dbReference type="ARBA" id="ARBA00022723"/>
    </source>
</evidence>
<sequence>MSPLLVGIFLLIIGYKLYEFLNSTPKNIPPSLPRLPVIGSYWHLLWHNYTHPFKTVLYYAHKLRSSIVTCYLGNTVTIIASDYSSVKDILTREEFDGRLMNLTTTLSAGYGKPLGIFFIEGPVWQEQRRFMLRHMRDFGFGRRHEKYEANMLEEMSILVNMLKDGPINDKEKEYLKNGYALFPDVLYPCVTNSIWDIFFGERFNRSEHDQVRYLCKAVMLLQKSGDITGGAIAQFSFLKHFGNMFKYRDFSKSNHEIFDFIKKHIEKQRHFTEDDMGLVSRYLKEIEGTKDATSSFTMEQLVVLLGDLMLPSLSVMPSVIVHAIKCAMHNPKVVKNVQNEIDRVVGTGRLITWEDRKNLTYTEATVRETLRYETVTPFGVFHKALKDTTLSGFDVPKDAAVVTNLTGLNNDPDLWGDPENFRPERFLNEKGELGKDYTFPFGLGHRVCAGETFARYIVFQTFATLMQNFDFSFVKGEPTGLDDKIIGSMVIPEHTWIRIEPR</sequence>
<accession>A0ABP1NFG6</accession>
<evidence type="ECO:0000256" key="7">
    <source>
        <dbReference type="ARBA" id="ARBA00023033"/>
    </source>
</evidence>
<name>A0ABP1NFG6_XYLVO</name>
<keyword evidence="6 8" id="KW-0408">Iron</keyword>
<dbReference type="InterPro" id="IPR001128">
    <property type="entry name" value="Cyt_P450"/>
</dbReference>
<dbReference type="InterPro" id="IPR017972">
    <property type="entry name" value="Cyt_P450_CS"/>
</dbReference>
<dbReference type="PRINTS" id="PR00463">
    <property type="entry name" value="EP450I"/>
</dbReference>
<evidence type="ECO:0000256" key="9">
    <source>
        <dbReference type="SAM" id="SignalP"/>
    </source>
</evidence>
<dbReference type="PANTHER" id="PTHR24300">
    <property type="entry name" value="CYTOCHROME P450 508A4-RELATED"/>
    <property type="match status" value="1"/>
</dbReference>
<evidence type="ECO:0000313" key="11">
    <source>
        <dbReference type="Proteomes" id="UP001642520"/>
    </source>
</evidence>
<dbReference type="InterPro" id="IPR050182">
    <property type="entry name" value="Cytochrome_P450_fam2"/>
</dbReference>
<keyword evidence="4 8" id="KW-0479">Metal-binding</keyword>
<evidence type="ECO:0000256" key="3">
    <source>
        <dbReference type="ARBA" id="ARBA00022617"/>
    </source>
</evidence>
<organism evidence="10 11">
    <name type="scientific">Xylocopa violacea</name>
    <name type="common">Violet carpenter bee</name>
    <name type="synonym">Apis violacea</name>
    <dbReference type="NCBI Taxonomy" id="135666"/>
    <lineage>
        <taxon>Eukaryota</taxon>
        <taxon>Metazoa</taxon>
        <taxon>Ecdysozoa</taxon>
        <taxon>Arthropoda</taxon>
        <taxon>Hexapoda</taxon>
        <taxon>Insecta</taxon>
        <taxon>Pterygota</taxon>
        <taxon>Neoptera</taxon>
        <taxon>Endopterygota</taxon>
        <taxon>Hymenoptera</taxon>
        <taxon>Apocrita</taxon>
        <taxon>Aculeata</taxon>
        <taxon>Apoidea</taxon>
        <taxon>Anthophila</taxon>
        <taxon>Apidae</taxon>
        <taxon>Xylocopa</taxon>
        <taxon>Xylocopa</taxon>
    </lineage>
</organism>
<comment type="caution">
    <text evidence="10">The sequence shown here is derived from an EMBL/GenBank/DDBJ whole genome shotgun (WGS) entry which is preliminary data.</text>
</comment>
<evidence type="ECO:0000256" key="5">
    <source>
        <dbReference type="ARBA" id="ARBA00023002"/>
    </source>
</evidence>
<keyword evidence="9" id="KW-0732">Signal</keyword>
<comment type="similarity">
    <text evidence="2 8">Belongs to the cytochrome P450 family.</text>
</comment>
<feature type="signal peptide" evidence="9">
    <location>
        <begin position="1"/>
        <end position="18"/>
    </location>
</feature>
<dbReference type="SUPFAM" id="SSF48264">
    <property type="entry name" value="Cytochrome P450"/>
    <property type="match status" value="1"/>
</dbReference>
<dbReference type="PRINTS" id="PR00385">
    <property type="entry name" value="P450"/>
</dbReference>
<keyword evidence="11" id="KW-1185">Reference proteome</keyword>
<proteinExistence type="inferred from homology"/>
<dbReference type="PROSITE" id="PS00086">
    <property type="entry name" value="CYTOCHROME_P450"/>
    <property type="match status" value="1"/>
</dbReference>
<evidence type="ECO:0000256" key="2">
    <source>
        <dbReference type="ARBA" id="ARBA00010617"/>
    </source>
</evidence>
<reference evidence="10 11" key="1">
    <citation type="submission" date="2024-08" db="EMBL/GenBank/DDBJ databases">
        <authorList>
            <person name="Will J Nash"/>
            <person name="Angela Man"/>
            <person name="Seanna McTaggart"/>
            <person name="Kendall Baker"/>
            <person name="Tom Barker"/>
            <person name="Leah Catchpole"/>
            <person name="Alex Durrant"/>
            <person name="Karim Gharbi"/>
            <person name="Naomi Irish"/>
            <person name="Gemy Kaithakottil"/>
            <person name="Debby Ku"/>
            <person name="Aaliyah Providence"/>
            <person name="Felix Shaw"/>
            <person name="David Swarbreck"/>
            <person name="Chris Watkins"/>
            <person name="Ann M. McCartney"/>
            <person name="Giulio Formenti"/>
            <person name="Alice Mouton"/>
            <person name="Noel Vella"/>
            <person name="Bjorn M von Reumont"/>
            <person name="Adriana Vella"/>
            <person name="Wilfried Haerty"/>
        </authorList>
    </citation>
    <scope>NUCLEOTIDE SEQUENCE [LARGE SCALE GENOMIC DNA]</scope>
</reference>
<feature type="chain" id="PRO_5046651697" description="Cytochrome P450 304a1" evidence="9">
    <location>
        <begin position="19"/>
        <end position="502"/>
    </location>
</feature>
<evidence type="ECO:0008006" key="12">
    <source>
        <dbReference type="Google" id="ProtNLM"/>
    </source>
</evidence>
<keyword evidence="7 8" id="KW-0503">Monooxygenase</keyword>
<dbReference type="Gene3D" id="1.10.630.10">
    <property type="entry name" value="Cytochrome P450"/>
    <property type="match status" value="1"/>
</dbReference>
<comment type="cofactor">
    <cofactor evidence="1">
        <name>heme</name>
        <dbReference type="ChEBI" id="CHEBI:30413"/>
    </cofactor>
</comment>
<keyword evidence="5 8" id="KW-0560">Oxidoreductase</keyword>
<dbReference type="InterPro" id="IPR002401">
    <property type="entry name" value="Cyt_P450_E_grp-I"/>
</dbReference>
<dbReference type="InterPro" id="IPR036396">
    <property type="entry name" value="Cyt_P450_sf"/>
</dbReference>
<evidence type="ECO:0000256" key="6">
    <source>
        <dbReference type="ARBA" id="ARBA00023004"/>
    </source>
</evidence>
<dbReference type="EMBL" id="CAXAJV020001289">
    <property type="protein sequence ID" value="CAL7939197.1"/>
    <property type="molecule type" value="Genomic_DNA"/>
</dbReference>
<gene>
    <name evidence="10" type="ORF">XYLVIOL_LOCUS3730</name>
</gene>
<protein>
    <recommendedName>
        <fullName evidence="12">Cytochrome P450 304a1</fullName>
    </recommendedName>
</protein>
<evidence type="ECO:0000256" key="8">
    <source>
        <dbReference type="RuleBase" id="RU000461"/>
    </source>
</evidence>
<dbReference type="PANTHER" id="PTHR24300:SF376">
    <property type="entry name" value="CYTOCHROME P450 15A1"/>
    <property type="match status" value="1"/>
</dbReference>
<dbReference type="Proteomes" id="UP001642520">
    <property type="component" value="Unassembled WGS sequence"/>
</dbReference>
<dbReference type="Pfam" id="PF00067">
    <property type="entry name" value="p450"/>
    <property type="match status" value="1"/>
</dbReference>
<evidence type="ECO:0000256" key="1">
    <source>
        <dbReference type="ARBA" id="ARBA00001971"/>
    </source>
</evidence>
<evidence type="ECO:0000313" key="10">
    <source>
        <dbReference type="EMBL" id="CAL7939197.1"/>
    </source>
</evidence>